<dbReference type="AlphaFoldDB" id="A0AAD2HVH9"/>
<gene>
    <name evidence="1" type="ORF">MYCIT1_LOCUS35211</name>
</gene>
<reference evidence="1" key="1">
    <citation type="submission" date="2023-11" db="EMBL/GenBank/DDBJ databases">
        <authorList>
            <person name="De Vega J J."/>
            <person name="De Vega J J."/>
        </authorList>
    </citation>
    <scope>NUCLEOTIDE SEQUENCE</scope>
</reference>
<evidence type="ECO:0000313" key="1">
    <source>
        <dbReference type="EMBL" id="CAK5283004.1"/>
    </source>
</evidence>
<keyword evidence="2" id="KW-1185">Reference proteome</keyword>
<evidence type="ECO:0000313" key="2">
    <source>
        <dbReference type="Proteomes" id="UP001295794"/>
    </source>
</evidence>
<dbReference type="EMBL" id="CAVNYO010000465">
    <property type="protein sequence ID" value="CAK5283004.1"/>
    <property type="molecule type" value="Genomic_DNA"/>
</dbReference>
<accession>A0AAD2HVH9</accession>
<name>A0AAD2HVH9_9AGAR</name>
<sequence>MNSIRKVGVHIASDSLLLMRTRSADQTAHCDAVSQIDLSYIMNRVLGPAVTQIPSPQ</sequence>
<protein>
    <submittedName>
        <fullName evidence="1">Uncharacterized protein</fullName>
    </submittedName>
</protein>
<dbReference type="Proteomes" id="UP001295794">
    <property type="component" value="Unassembled WGS sequence"/>
</dbReference>
<comment type="caution">
    <text evidence="1">The sequence shown here is derived from an EMBL/GenBank/DDBJ whole genome shotgun (WGS) entry which is preliminary data.</text>
</comment>
<proteinExistence type="predicted"/>
<organism evidence="1 2">
    <name type="scientific">Mycena citricolor</name>
    <dbReference type="NCBI Taxonomy" id="2018698"/>
    <lineage>
        <taxon>Eukaryota</taxon>
        <taxon>Fungi</taxon>
        <taxon>Dikarya</taxon>
        <taxon>Basidiomycota</taxon>
        <taxon>Agaricomycotina</taxon>
        <taxon>Agaricomycetes</taxon>
        <taxon>Agaricomycetidae</taxon>
        <taxon>Agaricales</taxon>
        <taxon>Marasmiineae</taxon>
        <taxon>Mycenaceae</taxon>
        <taxon>Mycena</taxon>
    </lineage>
</organism>